<dbReference type="GO" id="GO:0015689">
    <property type="term" value="P:molybdate ion transport"/>
    <property type="evidence" value="ECO:0007669"/>
    <property type="project" value="InterPro"/>
</dbReference>
<dbReference type="KEGG" id="dru:Desru_2036"/>
<keyword evidence="6" id="KW-1185">Reference proteome</keyword>
<name>F6DVD7_DESRL</name>
<dbReference type="Pfam" id="PF13531">
    <property type="entry name" value="SBP_bac_11"/>
    <property type="match status" value="1"/>
</dbReference>
<dbReference type="Proteomes" id="UP000009234">
    <property type="component" value="Chromosome"/>
</dbReference>
<dbReference type="RefSeq" id="WP_013842052.1">
    <property type="nucleotide sequence ID" value="NC_015589.1"/>
</dbReference>
<reference evidence="6" key="1">
    <citation type="submission" date="2011-05" db="EMBL/GenBank/DDBJ databases">
        <title>Complete sequence of Desulfotomaculum ruminis DSM 2154.</title>
        <authorList>
            <person name="Lucas S."/>
            <person name="Copeland A."/>
            <person name="Lapidus A."/>
            <person name="Cheng J.-F."/>
            <person name="Goodwin L."/>
            <person name="Pitluck S."/>
            <person name="Lu M."/>
            <person name="Detter J.C."/>
            <person name="Han C."/>
            <person name="Tapia R."/>
            <person name="Land M."/>
            <person name="Hauser L."/>
            <person name="Kyrpides N."/>
            <person name="Ivanova N."/>
            <person name="Mikhailova N."/>
            <person name="Pagani I."/>
            <person name="Stams A.J.M."/>
            <person name="Plugge C.M."/>
            <person name="Muyzer G."/>
            <person name="Kuever J."/>
            <person name="Parshina S.N."/>
            <person name="Ivanova A.E."/>
            <person name="Nazina T.N."/>
            <person name="Brambilla E."/>
            <person name="Spring S."/>
            <person name="Klenk H.-P."/>
            <person name="Woyke T."/>
        </authorList>
    </citation>
    <scope>NUCLEOTIDE SEQUENCE [LARGE SCALE GENOMIC DNA]</scope>
    <source>
        <strain evidence="6">ATCC 23193 / DSM 2154 / NCIB 8452 / DL</strain>
    </source>
</reference>
<dbReference type="AlphaFoldDB" id="F6DVD7"/>
<dbReference type="PROSITE" id="PS51257">
    <property type="entry name" value="PROKAR_LIPOPROTEIN"/>
    <property type="match status" value="1"/>
</dbReference>
<accession>F6DVD7</accession>
<evidence type="ECO:0000313" key="5">
    <source>
        <dbReference type="EMBL" id="AEG60290.1"/>
    </source>
</evidence>
<evidence type="ECO:0000256" key="4">
    <source>
        <dbReference type="PIRSR" id="PIRSR004846-1"/>
    </source>
</evidence>
<evidence type="ECO:0000256" key="2">
    <source>
        <dbReference type="ARBA" id="ARBA00022723"/>
    </source>
</evidence>
<sequence>MMKRLFSLAKFILLGTVFIFLLSGCGNNPESKTAGSGTPADSQDNKVKPSLFAYVGAGLKEPVSEIVQLYEEKTGVKVELTFNNSGALLNQLETSNKGDIYMPGGMPYVETAKQKGYIEEMVGPIAIHTPVIVAPKGNPAQITKTQDLTKAGVKLVMPEKEATALGKAAFQTFDKLGISEQIEKNVLTYVETAPKVVTTLTMGQGNAGITEYSNYAKQQDKLDLIEIDPAVNVVEEIPCALLVSSEQKEQAKDFLQFMQQEGPAVFAKHGFKVKN</sequence>
<keyword evidence="3" id="KW-0732">Signal</keyword>
<dbReference type="EMBL" id="CP002780">
    <property type="protein sequence ID" value="AEG60290.1"/>
    <property type="molecule type" value="Genomic_DNA"/>
</dbReference>
<evidence type="ECO:0000256" key="1">
    <source>
        <dbReference type="ARBA" id="ARBA00009175"/>
    </source>
</evidence>
<dbReference type="STRING" id="696281.Desru_2036"/>
<organism evidence="5 6">
    <name type="scientific">Desulforamulus ruminis (strain ATCC 23193 / DSM 2154 / NCIMB 8452 / DL)</name>
    <name type="common">Desulfotomaculum ruminis</name>
    <dbReference type="NCBI Taxonomy" id="696281"/>
    <lineage>
        <taxon>Bacteria</taxon>
        <taxon>Bacillati</taxon>
        <taxon>Bacillota</taxon>
        <taxon>Clostridia</taxon>
        <taxon>Eubacteriales</taxon>
        <taxon>Peptococcaceae</taxon>
        <taxon>Desulforamulus</taxon>
    </lineage>
</organism>
<dbReference type="GO" id="GO:0030973">
    <property type="term" value="F:molybdate ion binding"/>
    <property type="evidence" value="ECO:0007669"/>
    <property type="project" value="TreeGrafter"/>
</dbReference>
<dbReference type="PIRSF" id="PIRSF004846">
    <property type="entry name" value="ModA"/>
    <property type="match status" value="1"/>
</dbReference>
<dbReference type="PANTHER" id="PTHR30632:SF0">
    <property type="entry name" value="SULFATE-BINDING PROTEIN"/>
    <property type="match status" value="1"/>
</dbReference>
<dbReference type="InterPro" id="IPR005950">
    <property type="entry name" value="ModA"/>
</dbReference>
<dbReference type="InterPro" id="IPR050682">
    <property type="entry name" value="ModA/WtpA"/>
</dbReference>
<protein>
    <submittedName>
        <fullName evidence="5">Extracellular solute-binding protein family 1</fullName>
    </submittedName>
</protein>
<dbReference type="GO" id="GO:0046872">
    <property type="term" value="F:metal ion binding"/>
    <property type="evidence" value="ECO:0007669"/>
    <property type="project" value="UniProtKB-KW"/>
</dbReference>
<comment type="similarity">
    <text evidence="1">Belongs to the bacterial solute-binding protein ModA family.</text>
</comment>
<proteinExistence type="inferred from homology"/>
<dbReference type="eggNOG" id="COG0725">
    <property type="taxonomic scope" value="Bacteria"/>
</dbReference>
<dbReference type="Gene3D" id="3.40.190.10">
    <property type="entry name" value="Periplasmic binding protein-like II"/>
    <property type="match status" value="2"/>
</dbReference>
<gene>
    <name evidence="5" type="ordered locus">Desru_2036</name>
</gene>
<dbReference type="HOGENOM" id="CLU_065520_2_0_9"/>
<reference evidence="5 6" key="2">
    <citation type="journal article" date="2012" name="Stand. Genomic Sci.">
        <title>Complete genome sequence of the sulfate-reducing firmicute Desulfotomaculum ruminis type strain (DL(T)).</title>
        <authorList>
            <person name="Spring S."/>
            <person name="Visser M."/>
            <person name="Lu M."/>
            <person name="Copeland A."/>
            <person name="Lapidus A."/>
            <person name="Lucas S."/>
            <person name="Cheng J.F."/>
            <person name="Han C."/>
            <person name="Tapia R."/>
            <person name="Goodwin L.A."/>
            <person name="Pitluck S."/>
            <person name="Ivanova N."/>
            <person name="Land M."/>
            <person name="Hauser L."/>
            <person name="Larimer F."/>
            <person name="Rohde M."/>
            <person name="Goker M."/>
            <person name="Detter J.C."/>
            <person name="Kyrpides N.C."/>
            <person name="Woyke T."/>
            <person name="Schaap P.J."/>
            <person name="Plugge C.M."/>
            <person name="Muyzer G."/>
            <person name="Kuever J."/>
            <person name="Pereira I.A."/>
            <person name="Parshina S.N."/>
            <person name="Bernier-Latmani R."/>
            <person name="Stams A.J."/>
            <person name="Klenk H.P."/>
        </authorList>
    </citation>
    <scope>NUCLEOTIDE SEQUENCE [LARGE SCALE GENOMIC DNA]</scope>
    <source>
        <strain evidence="6">ATCC 23193 / DSM 2154 / NCIB 8452 / DL</strain>
    </source>
</reference>
<dbReference type="NCBIfam" id="TIGR01256">
    <property type="entry name" value="modA"/>
    <property type="match status" value="1"/>
</dbReference>
<dbReference type="SUPFAM" id="SSF53850">
    <property type="entry name" value="Periplasmic binding protein-like II"/>
    <property type="match status" value="1"/>
</dbReference>
<dbReference type="PANTHER" id="PTHR30632">
    <property type="entry name" value="MOLYBDATE-BINDING PERIPLASMIC PROTEIN"/>
    <property type="match status" value="1"/>
</dbReference>
<keyword evidence="4" id="KW-0500">Molybdenum</keyword>
<evidence type="ECO:0000256" key="3">
    <source>
        <dbReference type="ARBA" id="ARBA00022729"/>
    </source>
</evidence>
<keyword evidence="2 4" id="KW-0479">Metal-binding</keyword>
<evidence type="ECO:0000313" key="6">
    <source>
        <dbReference type="Proteomes" id="UP000009234"/>
    </source>
</evidence>
<feature type="binding site" evidence="4">
    <location>
        <position position="85"/>
    </location>
    <ligand>
        <name>molybdate</name>
        <dbReference type="ChEBI" id="CHEBI:36264"/>
    </ligand>
</feature>